<evidence type="ECO:0000256" key="7">
    <source>
        <dbReference type="SAM" id="Phobius"/>
    </source>
</evidence>
<keyword evidence="4" id="KW-0479">Metal-binding</keyword>
<evidence type="ECO:0000313" key="9">
    <source>
        <dbReference type="Proteomes" id="UP001141552"/>
    </source>
</evidence>
<keyword evidence="3" id="KW-0349">Heme</keyword>
<dbReference type="GO" id="GO:0005506">
    <property type="term" value="F:iron ion binding"/>
    <property type="evidence" value="ECO:0007669"/>
    <property type="project" value="InterPro"/>
</dbReference>
<reference evidence="8" key="2">
    <citation type="journal article" date="2023" name="Plants (Basel)">
        <title>Annotation of the Turnera subulata (Passifloraceae) Draft Genome Reveals the S-Locus Evolved after the Divergence of Turneroideae from Passifloroideae in a Stepwise Manner.</title>
        <authorList>
            <person name="Henning P.M."/>
            <person name="Roalson E.H."/>
            <person name="Mir W."/>
            <person name="McCubbin A.G."/>
            <person name="Shore J.S."/>
        </authorList>
    </citation>
    <scope>NUCLEOTIDE SEQUENCE</scope>
    <source>
        <tissue evidence="8">Leaves</tissue>
    </source>
</reference>
<comment type="similarity">
    <text evidence="2">Belongs to the cytochrome P450 family.</text>
</comment>
<protein>
    <recommendedName>
        <fullName evidence="10">Cytochrome P450</fullName>
    </recommendedName>
</protein>
<feature type="non-terminal residue" evidence="8">
    <location>
        <position position="322"/>
    </location>
</feature>
<evidence type="ECO:0000256" key="1">
    <source>
        <dbReference type="ARBA" id="ARBA00001971"/>
    </source>
</evidence>
<organism evidence="8 9">
    <name type="scientific">Turnera subulata</name>
    <dbReference type="NCBI Taxonomy" id="218843"/>
    <lineage>
        <taxon>Eukaryota</taxon>
        <taxon>Viridiplantae</taxon>
        <taxon>Streptophyta</taxon>
        <taxon>Embryophyta</taxon>
        <taxon>Tracheophyta</taxon>
        <taxon>Spermatophyta</taxon>
        <taxon>Magnoliopsida</taxon>
        <taxon>eudicotyledons</taxon>
        <taxon>Gunneridae</taxon>
        <taxon>Pentapetalae</taxon>
        <taxon>rosids</taxon>
        <taxon>fabids</taxon>
        <taxon>Malpighiales</taxon>
        <taxon>Passifloraceae</taxon>
        <taxon>Turnera</taxon>
    </lineage>
</organism>
<dbReference type="Pfam" id="PF00067">
    <property type="entry name" value="p450"/>
    <property type="match status" value="1"/>
</dbReference>
<dbReference type="Gene3D" id="1.10.630.10">
    <property type="entry name" value="Cytochrome P450"/>
    <property type="match status" value="1"/>
</dbReference>
<evidence type="ECO:0000256" key="4">
    <source>
        <dbReference type="ARBA" id="ARBA00022723"/>
    </source>
</evidence>
<dbReference type="PANTHER" id="PTHR47950">
    <property type="entry name" value="CYTOCHROME P450, FAMILY 76, SUBFAMILY C, POLYPEPTIDE 5-RELATED"/>
    <property type="match status" value="1"/>
</dbReference>
<evidence type="ECO:0008006" key="10">
    <source>
        <dbReference type="Google" id="ProtNLM"/>
    </source>
</evidence>
<evidence type="ECO:0000313" key="8">
    <source>
        <dbReference type="EMBL" id="KAJ4845385.1"/>
    </source>
</evidence>
<name>A0A9Q0JLS8_9ROSI</name>
<evidence type="ECO:0000256" key="5">
    <source>
        <dbReference type="ARBA" id="ARBA00023002"/>
    </source>
</evidence>
<dbReference type="GO" id="GO:0020037">
    <property type="term" value="F:heme binding"/>
    <property type="evidence" value="ECO:0007669"/>
    <property type="project" value="InterPro"/>
</dbReference>
<sequence>MSMAVVIHAAAVIERMLNLSSLPLILLALLSAVYVILSSSKKKADHLPPGPRQWPIIGNILHMGKLPHISMAHYAKAHGPLISLRLGSQLVIVGSSPEAAAEILRTQDRFLSARKIPSGMKYKHVDHDSMSLLWATKCGEGWKNLRTLCRNELFSGKAIEAQASLREKKVGEMVEYVRSRQGQVVSIGDSVFTTVFNTLTNVLFSKDFINGLEHKGSAAGGLQSLTSRLVELSAVPNVADFYPIFAGLDPQRLYARLTKTYEAACALWAPHIRERRETHVPAAGGDPQDFLDVFLENGFDDHQINWLLMKEKDMLFVPNPKP</sequence>
<gene>
    <name evidence="8" type="ORF">Tsubulata_036576</name>
</gene>
<dbReference type="EMBL" id="JAKUCV010001690">
    <property type="protein sequence ID" value="KAJ4845385.1"/>
    <property type="molecule type" value="Genomic_DNA"/>
</dbReference>
<keyword evidence="7" id="KW-0812">Transmembrane</keyword>
<comment type="cofactor">
    <cofactor evidence="1">
        <name>heme</name>
        <dbReference type="ChEBI" id="CHEBI:30413"/>
    </cofactor>
</comment>
<feature type="transmembrane region" description="Helical" evidence="7">
    <location>
        <begin position="20"/>
        <end position="37"/>
    </location>
</feature>
<dbReference type="SUPFAM" id="SSF48264">
    <property type="entry name" value="Cytochrome P450"/>
    <property type="match status" value="1"/>
</dbReference>
<dbReference type="GO" id="GO:0016705">
    <property type="term" value="F:oxidoreductase activity, acting on paired donors, with incorporation or reduction of molecular oxygen"/>
    <property type="evidence" value="ECO:0007669"/>
    <property type="project" value="InterPro"/>
</dbReference>
<dbReference type="InterPro" id="IPR036396">
    <property type="entry name" value="Cyt_P450_sf"/>
</dbReference>
<dbReference type="GO" id="GO:0004497">
    <property type="term" value="F:monooxygenase activity"/>
    <property type="evidence" value="ECO:0007669"/>
    <property type="project" value="InterPro"/>
</dbReference>
<dbReference type="PANTHER" id="PTHR47950:SF49">
    <property type="entry name" value="CYTOCHROME P450"/>
    <property type="match status" value="1"/>
</dbReference>
<evidence type="ECO:0000256" key="6">
    <source>
        <dbReference type="ARBA" id="ARBA00023004"/>
    </source>
</evidence>
<proteinExistence type="inferred from homology"/>
<dbReference type="Proteomes" id="UP001141552">
    <property type="component" value="Unassembled WGS sequence"/>
</dbReference>
<dbReference type="AlphaFoldDB" id="A0A9Q0JLS8"/>
<keyword evidence="5" id="KW-0560">Oxidoreductase</keyword>
<evidence type="ECO:0000256" key="2">
    <source>
        <dbReference type="ARBA" id="ARBA00010617"/>
    </source>
</evidence>
<dbReference type="OrthoDB" id="1877779at2759"/>
<dbReference type="InterPro" id="IPR001128">
    <property type="entry name" value="Cyt_P450"/>
</dbReference>
<keyword evidence="9" id="KW-1185">Reference proteome</keyword>
<keyword evidence="7" id="KW-0472">Membrane</keyword>
<comment type="caution">
    <text evidence="8">The sequence shown here is derived from an EMBL/GenBank/DDBJ whole genome shotgun (WGS) entry which is preliminary data.</text>
</comment>
<evidence type="ECO:0000256" key="3">
    <source>
        <dbReference type="ARBA" id="ARBA00022617"/>
    </source>
</evidence>
<keyword evidence="6" id="KW-0408">Iron</keyword>
<reference evidence="8" key="1">
    <citation type="submission" date="2022-02" db="EMBL/GenBank/DDBJ databases">
        <authorList>
            <person name="Henning P.M."/>
            <person name="McCubbin A.G."/>
            <person name="Shore J.S."/>
        </authorList>
    </citation>
    <scope>NUCLEOTIDE SEQUENCE</scope>
    <source>
        <strain evidence="8">F60SS</strain>
        <tissue evidence="8">Leaves</tissue>
    </source>
</reference>
<accession>A0A9Q0JLS8</accession>
<keyword evidence="7" id="KW-1133">Transmembrane helix</keyword>